<dbReference type="Proteomes" id="UP000054196">
    <property type="component" value="Unassembled WGS sequence"/>
</dbReference>
<evidence type="ECO:0000313" key="2">
    <source>
        <dbReference type="EMBL" id="EIN04402.1"/>
    </source>
</evidence>
<proteinExistence type="predicted"/>
<reference evidence="3" key="1">
    <citation type="journal article" date="2012" name="Science">
        <title>The Paleozoic origin of enzymatic lignin decomposition reconstructed from 31 fungal genomes.</title>
        <authorList>
            <person name="Floudas D."/>
            <person name="Binder M."/>
            <person name="Riley R."/>
            <person name="Barry K."/>
            <person name="Blanchette R.A."/>
            <person name="Henrissat B."/>
            <person name="Martinez A.T."/>
            <person name="Otillar R."/>
            <person name="Spatafora J.W."/>
            <person name="Yadav J.S."/>
            <person name="Aerts A."/>
            <person name="Benoit I."/>
            <person name="Boyd A."/>
            <person name="Carlson A."/>
            <person name="Copeland A."/>
            <person name="Coutinho P.M."/>
            <person name="de Vries R.P."/>
            <person name="Ferreira P."/>
            <person name="Findley K."/>
            <person name="Foster B."/>
            <person name="Gaskell J."/>
            <person name="Glotzer D."/>
            <person name="Gorecki P."/>
            <person name="Heitman J."/>
            <person name="Hesse C."/>
            <person name="Hori C."/>
            <person name="Igarashi K."/>
            <person name="Jurgens J.A."/>
            <person name="Kallen N."/>
            <person name="Kersten P."/>
            <person name="Kohler A."/>
            <person name="Kuees U."/>
            <person name="Kumar T.K.A."/>
            <person name="Kuo A."/>
            <person name="LaButti K."/>
            <person name="Larrondo L.F."/>
            <person name="Lindquist E."/>
            <person name="Ling A."/>
            <person name="Lombard V."/>
            <person name="Lucas S."/>
            <person name="Lundell T."/>
            <person name="Martin R."/>
            <person name="McLaughlin D.J."/>
            <person name="Morgenstern I."/>
            <person name="Morin E."/>
            <person name="Murat C."/>
            <person name="Nagy L.G."/>
            <person name="Nolan M."/>
            <person name="Ohm R.A."/>
            <person name="Patyshakuliyeva A."/>
            <person name="Rokas A."/>
            <person name="Ruiz-Duenas F.J."/>
            <person name="Sabat G."/>
            <person name="Salamov A."/>
            <person name="Samejima M."/>
            <person name="Schmutz J."/>
            <person name="Slot J.C."/>
            <person name="St John F."/>
            <person name="Stenlid J."/>
            <person name="Sun H."/>
            <person name="Sun S."/>
            <person name="Syed K."/>
            <person name="Tsang A."/>
            <person name="Wiebenga A."/>
            <person name="Young D."/>
            <person name="Pisabarro A."/>
            <person name="Eastwood D.C."/>
            <person name="Martin F."/>
            <person name="Cullen D."/>
            <person name="Grigoriev I.V."/>
            <person name="Hibbett D.S."/>
        </authorList>
    </citation>
    <scope>NUCLEOTIDE SEQUENCE [LARGE SCALE GENOMIC DNA]</scope>
    <source>
        <strain evidence="3">HHB-11173 SS5</strain>
    </source>
</reference>
<name>R7S3M6_PUNST</name>
<sequence length="119" mass="13080">MPSWLRQHFGKPSSNAEPDVNAPPPEWTAAPEQSYADGLYNEASDADYEAAEQFCSDHPPDLPKLLPSHAIDRISAVGCAAWGLDWPNSRRFIGRISNASKAKGRQAVTRVETEDTCIK</sequence>
<dbReference type="OMA" id="VETQARC"/>
<dbReference type="KEGG" id="psq:PUNSTDRAFT_76230"/>
<dbReference type="HOGENOM" id="CLU_2062659_0_0_1"/>
<evidence type="ECO:0000256" key="1">
    <source>
        <dbReference type="SAM" id="MobiDB-lite"/>
    </source>
</evidence>
<evidence type="ECO:0000313" key="3">
    <source>
        <dbReference type="Proteomes" id="UP000054196"/>
    </source>
</evidence>
<dbReference type="RefSeq" id="XP_007388197.1">
    <property type="nucleotide sequence ID" value="XM_007388135.1"/>
</dbReference>
<feature type="region of interest" description="Disordered" evidence="1">
    <location>
        <begin position="1"/>
        <end position="31"/>
    </location>
</feature>
<accession>R7S3M6</accession>
<dbReference type="OrthoDB" id="258495at2759"/>
<organism evidence="2 3">
    <name type="scientific">Punctularia strigosozonata (strain HHB-11173)</name>
    <name type="common">White-rot fungus</name>
    <dbReference type="NCBI Taxonomy" id="741275"/>
    <lineage>
        <taxon>Eukaryota</taxon>
        <taxon>Fungi</taxon>
        <taxon>Dikarya</taxon>
        <taxon>Basidiomycota</taxon>
        <taxon>Agaricomycotina</taxon>
        <taxon>Agaricomycetes</taxon>
        <taxon>Corticiales</taxon>
        <taxon>Punctulariaceae</taxon>
        <taxon>Punctularia</taxon>
    </lineage>
</organism>
<dbReference type="GeneID" id="18885636"/>
<dbReference type="EMBL" id="JH687554">
    <property type="protein sequence ID" value="EIN04402.1"/>
    <property type="molecule type" value="Genomic_DNA"/>
</dbReference>
<protein>
    <submittedName>
        <fullName evidence="2">Uncharacterized protein</fullName>
    </submittedName>
</protein>
<dbReference type="AlphaFoldDB" id="R7S3M6"/>
<gene>
    <name evidence="2" type="ORF">PUNSTDRAFT_76230</name>
</gene>
<keyword evidence="3" id="KW-1185">Reference proteome</keyword>